<sequence>MINGERVIKRPLRWGMVGGGRTANVGYKHRQGALRDNTAFELVAGAFDIDPERGKDFGVNIGVTSERCYPDYKTMFAEEAKREDGIEVVTIATPNGTHYEITKAALESGLHVICEKPLFFEVEQGLEMKALAEKMNKIVGVTYGFSGSQLLLQMRQMVKNGDLGDIHMVELQYTHGFGCDAAGDVKSEGQKWRVDPKVAGPSFVLGDLSTHTFYMSELICPDLKLKQILCDRQSFIGSRYPLEDNAYVLMRYENGAVGRLWTSAVNAGCMDGHRIRIIGSKASVEFSDNQPNELIYQVQGEPIRKMIRSMPYLYDECNADERLGALHAEGLIESWANIYLKFAIAIEAKNNGDEETLKNLVYPDLDAGIEGIRWVTKCVESADKGGVWVDFQEINNQEEII</sequence>
<feature type="domain" description="Gfo/Idh/MocA-like oxidoreductase N-terminal" evidence="2">
    <location>
        <begin position="12"/>
        <end position="143"/>
    </location>
</feature>
<dbReference type="EMBL" id="UHJJ01000002">
    <property type="protein sequence ID" value="SUQ12883.1"/>
    <property type="molecule type" value="Genomic_DNA"/>
</dbReference>
<evidence type="ECO:0000259" key="2">
    <source>
        <dbReference type="Pfam" id="PF01408"/>
    </source>
</evidence>
<evidence type="ECO:0000313" key="5">
    <source>
        <dbReference type="Proteomes" id="UP000254051"/>
    </source>
</evidence>
<accession>A0A316AMS6</accession>
<organism evidence="4 5">
    <name type="scientific">Faecalicatena contorta</name>
    <dbReference type="NCBI Taxonomy" id="39482"/>
    <lineage>
        <taxon>Bacteria</taxon>
        <taxon>Bacillati</taxon>
        <taxon>Bacillota</taxon>
        <taxon>Clostridia</taxon>
        <taxon>Lachnospirales</taxon>
        <taxon>Lachnospiraceae</taxon>
        <taxon>Faecalicatena</taxon>
    </lineage>
</organism>
<proteinExistence type="inferred from homology"/>
<dbReference type="InterPro" id="IPR036291">
    <property type="entry name" value="NAD(P)-bd_dom_sf"/>
</dbReference>
<evidence type="ECO:0000256" key="1">
    <source>
        <dbReference type="ARBA" id="ARBA00010928"/>
    </source>
</evidence>
<dbReference type="InterPro" id="IPR004104">
    <property type="entry name" value="Gfo/Idh/MocA-like_OxRdtase_C"/>
</dbReference>
<dbReference type="SUPFAM" id="SSF55347">
    <property type="entry name" value="Glyceraldehyde-3-phosphate dehydrogenase-like, C-terminal domain"/>
    <property type="match status" value="1"/>
</dbReference>
<dbReference type="PANTHER" id="PTHR43708">
    <property type="entry name" value="CONSERVED EXPRESSED OXIDOREDUCTASE (EUROFUNG)"/>
    <property type="match status" value="1"/>
</dbReference>
<protein>
    <submittedName>
        <fullName evidence="4">Predicted dehydrogenase</fullName>
    </submittedName>
</protein>
<keyword evidence="5" id="KW-1185">Reference proteome</keyword>
<evidence type="ECO:0000313" key="4">
    <source>
        <dbReference type="EMBL" id="SUQ12883.1"/>
    </source>
</evidence>
<dbReference type="Proteomes" id="UP000254051">
    <property type="component" value="Unassembled WGS sequence"/>
</dbReference>
<gene>
    <name evidence="4" type="ORF">SAMN05216529_10298</name>
</gene>
<comment type="similarity">
    <text evidence="1">Belongs to the Gfo/Idh/MocA family.</text>
</comment>
<name>A0A316AMS6_9FIRM</name>
<dbReference type="AlphaFoldDB" id="A0A316AMS6"/>
<dbReference type="SUPFAM" id="SSF51735">
    <property type="entry name" value="NAD(P)-binding Rossmann-fold domains"/>
    <property type="match status" value="1"/>
</dbReference>
<dbReference type="OrthoDB" id="9815825at2"/>
<dbReference type="Gene3D" id="3.30.360.10">
    <property type="entry name" value="Dihydrodipicolinate Reductase, domain 2"/>
    <property type="match status" value="1"/>
</dbReference>
<dbReference type="Pfam" id="PF02894">
    <property type="entry name" value="GFO_IDH_MocA_C"/>
    <property type="match status" value="1"/>
</dbReference>
<feature type="domain" description="Gfo/Idh/MocA-like oxidoreductase C-terminal" evidence="3">
    <location>
        <begin position="155"/>
        <end position="390"/>
    </location>
</feature>
<dbReference type="InterPro" id="IPR051317">
    <property type="entry name" value="Gfo/Idh/MocA_oxidoreduct"/>
</dbReference>
<dbReference type="Gene3D" id="3.40.50.720">
    <property type="entry name" value="NAD(P)-binding Rossmann-like Domain"/>
    <property type="match status" value="1"/>
</dbReference>
<dbReference type="InterPro" id="IPR000683">
    <property type="entry name" value="Gfo/Idh/MocA-like_OxRdtase_N"/>
</dbReference>
<reference evidence="5" key="1">
    <citation type="submission" date="2017-07" db="EMBL/GenBank/DDBJ databases">
        <authorList>
            <person name="Varghese N."/>
            <person name="Submissions S."/>
        </authorList>
    </citation>
    <scope>NUCLEOTIDE SEQUENCE [LARGE SCALE GENOMIC DNA]</scope>
    <source>
        <strain evidence="5">NLAE-zl-C134</strain>
    </source>
</reference>
<dbReference type="RefSeq" id="WP_109708909.1">
    <property type="nucleotide sequence ID" value="NZ_QGDS01000002.1"/>
</dbReference>
<dbReference type="GO" id="GO:0000166">
    <property type="term" value="F:nucleotide binding"/>
    <property type="evidence" value="ECO:0007669"/>
    <property type="project" value="InterPro"/>
</dbReference>
<dbReference type="PANTHER" id="PTHR43708:SF3">
    <property type="entry name" value="OXIDOREDUCTASE"/>
    <property type="match status" value="1"/>
</dbReference>
<evidence type="ECO:0000259" key="3">
    <source>
        <dbReference type="Pfam" id="PF02894"/>
    </source>
</evidence>
<dbReference type="Pfam" id="PF01408">
    <property type="entry name" value="GFO_IDH_MocA"/>
    <property type="match status" value="1"/>
</dbReference>